<organism evidence="2">
    <name type="scientific">marine sediment metagenome</name>
    <dbReference type="NCBI Taxonomy" id="412755"/>
    <lineage>
        <taxon>unclassified sequences</taxon>
        <taxon>metagenomes</taxon>
        <taxon>ecological metagenomes</taxon>
    </lineage>
</organism>
<sequence length="104" mass="11130">MSSFLILTFADASAALIGIFYGRFQYSTSEGAKTLEGSLVFFQTAFLSALIPILLFTTIGRAETLMIALLMALLAMLLDAWPTLPEPVKAGILAMVKAAKGKNL</sequence>
<gene>
    <name evidence="2" type="ORF">LCGC14_2249190</name>
</gene>
<proteinExistence type="predicted"/>
<keyword evidence="1" id="KW-1133">Transmembrane helix</keyword>
<accession>A0A0F9FY25</accession>
<reference evidence="2" key="1">
    <citation type="journal article" date="2015" name="Nature">
        <title>Complex archaea that bridge the gap between prokaryotes and eukaryotes.</title>
        <authorList>
            <person name="Spang A."/>
            <person name="Saw J.H."/>
            <person name="Jorgensen S.L."/>
            <person name="Zaremba-Niedzwiedzka K."/>
            <person name="Martijn J."/>
            <person name="Lind A.E."/>
            <person name="van Eijk R."/>
            <person name="Schleper C."/>
            <person name="Guy L."/>
            <person name="Ettema T.J."/>
        </authorList>
    </citation>
    <scope>NUCLEOTIDE SEQUENCE</scope>
</reference>
<keyword evidence="1" id="KW-0812">Transmembrane</keyword>
<dbReference type="AlphaFoldDB" id="A0A0F9FY25"/>
<protein>
    <submittedName>
        <fullName evidence="2">Uncharacterized protein</fullName>
    </submittedName>
</protein>
<comment type="caution">
    <text evidence="2">The sequence shown here is derived from an EMBL/GenBank/DDBJ whole genome shotgun (WGS) entry which is preliminary data.</text>
</comment>
<name>A0A0F9FY25_9ZZZZ</name>
<dbReference type="EMBL" id="LAZR01030621">
    <property type="protein sequence ID" value="KKL56057.1"/>
    <property type="molecule type" value="Genomic_DNA"/>
</dbReference>
<keyword evidence="1" id="KW-0472">Membrane</keyword>
<evidence type="ECO:0000256" key="1">
    <source>
        <dbReference type="SAM" id="Phobius"/>
    </source>
</evidence>
<feature type="transmembrane region" description="Helical" evidence="1">
    <location>
        <begin position="64"/>
        <end position="84"/>
    </location>
</feature>
<evidence type="ECO:0000313" key="2">
    <source>
        <dbReference type="EMBL" id="KKL56057.1"/>
    </source>
</evidence>
<feature type="transmembrane region" description="Helical" evidence="1">
    <location>
        <begin position="38"/>
        <end position="57"/>
    </location>
</feature>